<dbReference type="GO" id="GO:0005886">
    <property type="term" value="C:plasma membrane"/>
    <property type="evidence" value="ECO:0007669"/>
    <property type="project" value="UniProtKB-SubCell"/>
</dbReference>
<evidence type="ECO:0000256" key="8">
    <source>
        <dbReference type="ARBA" id="ARBA00023180"/>
    </source>
</evidence>
<dbReference type="InterPro" id="IPR036383">
    <property type="entry name" value="TSP1_rpt_sf"/>
</dbReference>
<dbReference type="PANTHER" id="PTHR11311:SF7">
    <property type="entry name" value="THROMBOSPONDIN TYPE-1 DOMAIN-CONTAINING PROTEIN 7B"/>
    <property type="match status" value="1"/>
</dbReference>
<keyword evidence="3" id="KW-1003">Cell membrane</keyword>
<evidence type="ECO:0000256" key="7">
    <source>
        <dbReference type="ARBA" id="ARBA00023157"/>
    </source>
</evidence>
<protein>
    <recommendedName>
        <fullName evidence="10">Thrombospondin type-1 domain-containing protein 7A</fullName>
    </recommendedName>
</protein>
<feature type="domain" description="Spondin-like TSP1" evidence="12">
    <location>
        <begin position="735"/>
        <end position="791"/>
    </location>
</feature>
<dbReference type="Pfam" id="PF19028">
    <property type="entry name" value="TSP1_spondin"/>
    <property type="match status" value="6"/>
</dbReference>
<dbReference type="GO" id="GO:0042995">
    <property type="term" value="C:cell projection"/>
    <property type="evidence" value="ECO:0007669"/>
    <property type="project" value="UniProtKB-SubCell"/>
</dbReference>
<feature type="domain" description="Spondin-like TSP1" evidence="12">
    <location>
        <begin position="1247"/>
        <end position="1300"/>
    </location>
</feature>
<feature type="domain" description="Spondin-like TSP1" evidence="12">
    <location>
        <begin position="178"/>
        <end position="229"/>
    </location>
</feature>
<keyword evidence="4" id="KW-0037">Angiogenesis</keyword>
<evidence type="ECO:0000256" key="4">
    <source>
        <dbReference type="ARBA" id="ARBA00022657"/>
    </source>
</evidence>
<dbReference type="FunFam" id="2.20.100.10:FF:000031">
    <property type="entry name" value="Thrombospondin type 1 domain containing 7A"/>
    <property type="match status" value="1"/>
</dbReference>
<evidence type="ECO:0000256" key="6">
    <source>
        <dbReference type="ARBA" id="ARBA00022782"/>
    </source>
</evidence>
<feature type="non-terminal residue" evidence="13">
    <location>
        <position position="1"/>
    </location>
</feature>
<dbReference type="OrthoDB" id="5814848at2759"/>
<dbReference type="PROSITE" id="PS50092">
    <property type="entry name" value="TSP1"/>
    <property type="match status" value="13"/>
</dbReference>
<dbReference type="FunFam" id="2.20.100.10:FF:000050">
    <property type="entry name" value="Thrombospondin type 1 domain containing 7B"/>
    <property type="match status" value="1"/>
</dbReference>
<evidence type="ECO:0000256" key="2">
    <source>
        <dbReference type="ARBA" id="ARBA00004316"/>
    </source>
</evidence>
<keyword evidence="6" id="KW-0221">Differentiation</keyword>
<name>A0A8J4NNQ5_EUDMI</name>
<keyword evidence="7" id="KW-1015">Disulfide bond</keyword>
<dbReference type="FunFam" id="2.20.100.10:FF:000014">
    <property type="entry name" value="Thrombospondin type 1 domain containing 7A"/>
    <property type="match status" value="1"/>
</dbReference>
<keyword evidence="5 11" id="KW-0732">Signal</keyword>
<evidence type="ECO:0000313" key="13">
    <source>
        <dbReference type="EMBL" id="KAF1559057.1"/>
    </source>
</evidence>
<dbReference type="GO" id="GO:0030154">
    <property type="term" value="P:cell differentiation"/>
    <property type="evidence" value="ECO:0007669"/>
    <property type="project" value="UniProtKB-KW"/>
</dbReference>
<evidence type="ECO:0000256" key="10">
    <source>
        <dbReference type="ARBA" id="ARBA00069078"/>
    </source>
</evidence>
<evidence type="ECO:0000256" key="11">
    <source>
        <dbReference type="SAM" id="SignalP"/>
    </source>
</evidence>
<dbReference type="PANTHER" id="PTHR11311">
    <property type="entry name" value="SPONDIN"/>
    <property type="match status" value="1"/>
</dbReference>
<feature type="domain" description="Spondin-like TSP1" evidence="12">
    <location>
        <begin position="332"/>
        <end position="384"/>
    </location>
</feature>
<keyword evidence="9" id="KW-0966">Cell projection</keyword>
<dbReference type="Proteomes" id="UP000782854">
    <property type="component" value="Unassembled WGS sequence"/>
</dbReference>
<sequence length="1314" mass="145785">MLLQQNWVSPHWAWQSLGKSFLLFVFLMLQTADLEARRGHQFVWKTGHWGRCVGDCGSGGIRSRAVWCTHVEGWTTYHANCDQKDKPESQRRCFKVCDWHLELFEWEVLGWDRCRLVPFAGSEVGAGACVTAQHGLQRRSVRCLQKLNRTVVANEICEYFTSQPPAEQACLVPCPRDCVVSEFSGWSECGTGCTKSLQHRTRAVIAPPLYGGAPCPNLTESRACSAPPCPLGEEEHTYSLRVGSWGECRLPHPKDVDLAGRTMPDFSSDSGERSTSGLQGYKPHHRAGEVEIGYQTRQVRCVRSDGKNAVLSLCVQDPVPLTFKSCVIAKDCETSEWSSWSACSRTCGWGDLAPGFRSRRRGVRSVAVGAGKQCPELEEREACSVGGKELLQPCPRFAWRTSEWKACQVSLLLDQQDPRRDKHVGLCGGGIQTREVYCVQITVEIGMHRLKEVTRPVDGKLCLGPAPSASQLCNLPCPSECVVSAWSAWGPCLHENCQDLQGRRGFRMRQRQVIVEPVGTLAGCPHLIESIPCEDPMCYEWIVSEGICVTRHGKCGPGNRILKAVCKNKRGEEVPHHLCSELPRPEVVACEIPCAMDCVISEWSPWSPCSHSCSSKNAEGSQSRSRSILALPAKGGKACPPDRALQEHRACNDHPCVRFFWETSPWSSCSEDTLVTALNATINWSGEATCGVGIQTRKVFCIKSSSGQVTPKSRCPESVRPETVRPCLLLCKKDCIVTPFSEWTRCPTACQPGNATAVKQSRYRIIIQDAANGGQACPDTLYEERECEDIPICPVYRWKTHRWSHCVLVPDSVRQGVPGHSEACGHGLQSRAVTCLSEYNDSADVGDCMQWAGAMPSLVQECLIPCKDDCTFTPWSKFTACSFDCESTRSRRRSLTGRSRKRDKCQDTEVYPQVETELCPCEVFTSQPHGNWSDCIIGGGTSEPQLGTRSHGDVKECGEGVRLRAIACYDKTGRLVEPSRCSSSGYIEESCTVPCPFDCKLSDWSSWSRCSSSCGPGVKVRSKWLKEKPYNGGRPCPKLDLKNQVYEAVPCYTECNQYSWVVEPWSPCKINSEQNSFHCGEGIQTRRVRCVSTVEDHGGETVPNALCNQDEIPDIMQKCSLYCPSECAVSDWGQWSKCPQVCDPNIMQTRTRQVLRSSINTKPCPEDSQMKPCILNQNCFQYQYNLTGWSGCQLGANATCGHGERRRLLSCRRSDGATVSMQLCQRLRLEKPVQTSSRCVVGCAVDCRLSAWSAWSQCSHTCGAGGQMVRGRSVVLRAAGEGRPCPEQLTQHRSCPVKPCYSWLLGPWSPCRVQ</sequence>
<dbReference type="SMART" id="SM00209">
    <property type="entry name" value="TSP1"/>
    <property type="match status" value="12"/>
</dbReference>
<evidence type="ECO:0000313" key="14">
    <source>
        <dbReference type="Proteomes" id="UP000782854"/>
    </source>
</evidence>
<keyword evidence="14" id="KW-1185">Reference proteome</keyword>
<feature type="signal peptide" evidence="11">
    <location>
        <begin position="1"/>
        <end position="36"/>
    </location>
</feature>
<evidence type="ECO:0000259" key="12">
    <source>
        <dbReference type="Pfam" id="PF19028"/>
    </source>
</evidence>
<evidence type="ECO:0000256" key="5">
    <source>
        <dbReference type="ARBA" id="ARBA00022729"/>
    </source>
</evidence>
<keyword evidence="8" id="KW-0325">Glycoprotein</keyword>
<dbReference type="InterPro" id="IPR000884">
    <property type="entry name" value="TSP1_rpt"/>
</dbReference>
<dbReference type="EMBL" id="VULC01000331">
    <property type="protein sequence ID" value="KAF1559057.1"/>
    <property type="molecule type" value="Genomic_DNA"/>
</dbReference>
<organism evidence="13 14">
    <name type="scientific">Eudyptula minor</name>
    <name type="common">Little blue penguin</name>
    <name type="synonym">Aptenodytes minor</name>
    <dbReference type="NCBI Taxonomy" id="37083"/>
    <lineage>
        <taxon>Eukaryota</taxon>
        <taxon>Metazoa</taxon>
        <taxon>Chordata</taxon>
        <taxon>Craniata</taxon>
        <taxon>Vertebrata</taxon>
        <taxon>Euteleostomi</taxon>
        <taxon>Archelosauria</taxon>
        <taxon>Archosauria</taxon>
        <taxon>Dinosauria</taxon>
        <taxon>Saurischia</taxon>
        <taxon>Theropoda</taxon>
        <taxon>Coelurosauria</taxon>
        <taxon>Aves</taxon>
        <taxon>Neognathae</taxon>
        <taxon>Neoaves</taxon>
        <taxon>Aequornithes</taxon>
        <taxon>Sphenisciformes</taxon>
        <taxon>Spheniscidae</taxon>
        <taxon>Eudyptula</taxon>
    </lineage>
</organism>
<feature type="domain" description="Spondin-like TSP1" evidence="12">
    <location>
        <begin position="999"/>
        <end position="1044"/>
    </location>
</feature>
<dbReference type="SUPFAM" id="SSF82895">
    <property type="entry name" value="TSP-1 type 1 repeat"/>
    <property type="match status" value="9"/>
</dbReference>
<dbReference type="FunFam" id="2.20.100.10:FF:000020">
    <property type="entry name" value="Thrombospondin type 1 domain containing 7A"/>
    <property type="match status" value="1"/>
</dbReference>
<dbReference type="FunFam" id="2.20.100.10:FF:000027">
    <property type="entry name" value="Thrombospondin type 1 domain containing 7A"/>
    <property type="match status" value="1"/>
</dbReference>
<evidence type="ECO:0000256" key="9">
    <source>
        <dbReference type="ARBA" id="ARBA00023273"/>
    </source>
</evidence>
<comment type="subcellular location">
    <subcellularLocation>
        <location evidence="1">Cell membrane</location>
        <topology evidence="1">Single-pass type I membrane protein</topology>
    </subcellularLocation>
    <subcellularLocation>
        <location evidence="2">Cell projection</location>
    </subcellularLocation>
</comment>
<dbReference type="FunFam" id="2.20.100.10:FF:000017">
    <property type="entry name" value="Thrombospondin type 1 domain containing 7A"/>
    <property type="match status" value="1"/>
</dbReference>
<comment type="caution">
    <text evidence="13">The sequence shown here is derived from an EMBL/GenBank/DDBJ whole genome shotgun (WGS) entry which is preliminary data.</text>
</comment>
<dbReference type="GO" id="GO:0001525">
    <property type="term" value="P:angiogenesis"/>
    <property type="evidence" value="ECO:0007669"/>
    <property type="project" value="UniProtKB-KW"/>
</dbReference>
<reference evidence="13" key="1">
    <citation type="journal article" date="2019" name="Gigascience">
        <title>High-coverage genomes to elucidate the evolution of penguins.</title>
        <authorList>
            <person name="Pan H."/>
            <person name="Cole T.L."/>
            <person name="Bi X."/>
            <person name="Fang M."/>
            <person name="Zhou C."/>
            <person name="Yang Z."/>
            <person name="Ksepka D.T."/>
            <person name="Hart T."/>
            <person name="Bouzat J.L."/>
            <person name="Argilla L.S."/>
            <person name="Bertelsen M.F."/>
            <person name="Boersma P.D."/>
            <person name="Bost C.A."/>
            <person name="Cherel Y."/>
            <person name="Dann P."/>
            <person name="Fiddaman S.R."/>
            <person name="Howard P."/>
            <person name="Labuschagne K."/>
            <person name="Mattern T."/>
            <person name="Miller G."/>
            <person name="Parker P."/>
            <person name="Phillips R.A."/>
            <person name="Quillfeldt P."/>
            <person name="Ryan P.G."/>
            <person name="Taylor H."/>
            <person name="Thompson D.R."/>
            <person name="Young M.J."/>
            <person name="Ellegaard M.R."/>
            <person name="Gilbert M.T.P."/>
            <person name="Sinding M.S."/>
            <person name="Pacheco G."/>
            <person name="Shepherd L.D."/>
            <person name="Tennyson A.J.D."/>
            <person name="Grosser S."/>
            <person name="Kay E."/>
            <person name="Nupen L.J."/>
            <person name="Ellenberg U."/>
            <person name="Houston D.M."/>
            <person name="Reeve A.H."/>
            <person name="Johnson K."/>
            <person name="Masello J.F."/>
            <person name="Stracke T."/>
            <person name="McKinlay B."/>
            <person name="Borboroglu P.G."/>
            <person name="Zhang D.X."/>
            <person name="Zhang G."/>
        </authorList>
    </citation>
    <scope>NUCLEOTIDE SEQUENCE</scope>
    <source>
        <strain evidence="13">Gonzo</strain>
    </source>
</reference>
<dbReference type="InterPro" id="IPR044004">
    <property type="entry name" value="TSP1_spondin_dom"/>
</dbReference>
<feature type="non-terminal residue" evidence="13">
    <location>
        <position position="1314"/>
    </location>
</feature>
<proteinExistence type="predicted"/>
<evidence type="ECO:0000256" key="1">
    <source>
        <dbReference type="ARBA" id="ARBA00004251"/>
    </source>
</evidence>
<dbReference type="FunFam" id="2.20.100.10:FF:000015">
    <property type="entry name" value="Thrombospondin, type I, domain containing 7A"/>
    <property type="match status" value="1"/>
</dbReference>
<keyword evidence="3" id="KW-0472">Membrane</keyword>
<feature type="chain" id="PRO_5035162468" description="Thrombospondin type-1 domain-containing protein 7A" evidence="11">
    <location>
        <begin position="37"/>
        <end position="1314"/>
    </location>
</feature>
<feature type="domain" description="Spondin-like TSP1" evidence="12">
    <location>
        <begin position="598"/>
        <end position="656"/>
    </location>
</feature>
<dbReference type="Pfam" id="PF00090">
    <property type="entry name" value="TSP_1"/>
    <property type="match status" value="1"/>
</dbReference>
<dbReference type="InterPro" id="IPR051418">
    <property type="entry name" value="Spondin/Thrombospondin_T1"/>
</dbReference>
<dbReference type="Pfam" id="PF19030">
    <property type="entry name" value="TSP1_ADAMTS"/>
    <property type="match status" value="3"/>
</dbReference>
<dbReference type="FunFam" id="2.20.100.10:FF:000019">
    <property type="entry name" value="Thrombospondin type 1 domain containing 7A"/>
    <property type="match status" value="1"/>
</dbReference>
<gene>
    <name evidence="13" type="primary">THSD7B</name>
    <name evidence="13" type="ORF">FQV19_0002589</name>
</gene>
<dbReference type="Gene3D" id="2.20.100.10">
    <property type="entry name" value="Thrombospondin type-1 (TSP1) repeat"/>
    <property type="match status" value="9"/>
</dbReference>
<accession>A0A8J4NNQ5</accession>
<evidence type="ECO:0000256" key="3">
    <source>
        <dbReference type="ARBA" id="ARBA00022475"/>
    </source>
</evidence>